<name>A0A815NEI0_ADIRI</name>
<feature type="transmembrane region" description="Helical" evidence="1">
    <location>
        <begin position="101"/>
        <end position="122"/>
    </location>
</feature>
<keyword evidence="1" id="KW-0812">Transmembrane</keyword>
<evidence type="ECO:0000256" key="1">
    <source>
        <dbReference type="SAM" id="Phobius"/>
    </source>
</evidence>
<feature type="transmembrane region" description="Helical" evidence="1">
    <location>
        <begin position="64"/>
        <end position="81"/>
    </location>
</feature>
<organism evidence="2 3">
    <name type="scientific">Adineta ricciae</name>
    <name type="common">Rotifer</name>
    <dbReference type="NCBI Taxonomy" id="249248"/>
    <lineage>
        <taxon>Eukaryota</taxon>
        <taxon>Metazoa</taxon>
        <taxon>Spiralia</taxon>
        <taxon>Gnathifera</taxon>
        <taxon>Rotifera</taxon>
        <taxon>Eurotatoria</taxon>
        <taxon>Bdelloidea</taxon>
        <taxon>Adinetida</taxon>
        <taxon>Adinetidae</taxon>
        <taxon>Adineta</taxon>
    </lineage>
</organism>
<reference evidence="2" key="1">
    <citation type="submission" date="2021-02" db="EMBL/GenBank/DDBJ databases">
        <authorList>
            <person name="Nowell W R."/>
        </authorList>
    </citation>
    <scope>NUCLEOTIDE SEQUENCE</scope>
</reference>
<sequence length="223" mass="26005">MSYDDSNETLHCKDDSCLSLKILFSKKIQFSILISALLLSVIYVLTLFYYFIQFDELQKKPQHHAIICSLLCNFLILATELPDTLTYVHFEQFINTHLKHYLPIALPPILLSIWYTVLIFFYPCQQFFDYTQLWCIGACYVFEGTIGTMDDLVYLNANPIQGYDGYRSNLELGDTYLLTVDCDHKVIRLTNERTNEAHVLDVDPTKCPLPWQLNVRFLDHVQP</sequence>
<comment type="caution">
    <text evidence="2">The sequence shown here is derived from an EMBL/GenBank/DDBJ whole genome shotgun (WGS) entry which is preliminary data.</text>
</comment>
<accession>A0A815NEI0</accession>
<keyword evidence="1" id="KW-1133">Transmembrane helix</keyword>
<keyword evidence="1" id="KW-0472">Membrane</keyword>
<dbReference type="Proteomes" id="UP000663852">
    <property type="component" value="Unassembled WGS sequence"/>
</dbReference>
<dbReference type="AlphaFoldDB" id="A0A815NEI0"/>
<feature type="transmembrane region" description="Helical" evidence="1">
    <location>
        <begin position="28"/>
        <end position="52"/>
    </location>
</feature>
<evidence type="ECO:0000313" key="2">
    <source>
        <dbReference type="EMBL" id="CAF1432084.1"/>
    </source>
</evidence>
<dbReference type="EMBL" id="CAJNOJ010000395">
    <property type="protein sequence ID" value="CAF1432084.1"/>
    <property type="molecule type" value="Genomic_DNA"/>
</dbReference>
<gene>
    <name evidence="2" type="ORF">EDS130_LOCUS38275</name>
</gene>
<proteinExistence type="predicted"/>
<protein>
    <submittedName>
        <fullName evidence="2">Uncharacterized protein</fullName>
    </submittedName>
</protein>
<evidence type="ECO:0000313" key="3">
    <source>
        <dbReference type="Proteomes" id="UP000663852"/>
    </source>
</evidence>